<dbReference type="SMART" id="SM00320">
    <property type="entry name" value="WD40"/>
    <property type="match status" value="5"/>
</dbReference>
<evidence type="ECO:0000256" key="2">
    <source>
        <dbReference type="ARBA" id="ARBA00004496"/>
    </source>
</evidence>
<keyword evidence="10" id="KW-0539">Nucleus</keyword>
<gene>
    <name evidence="12" type="ORF">NC653_024099</name>
</gene>
<evidence type="ECO:0000256" key="8">
    <source>
        <dbReference type="ARBA" id="ARBA00022694"/>
    </source>
</evidence>
<sequence length="508" mass="57350">MLSLYSVPRQKGNLILHFFLCFGVDDSIQNQFSFSMGICGGQVLQLPQSHKKGVIMHNFELWFLKQMQFLHRLLRDGKVYVWELVLPSAGELAWKSWAIWYPCYGGSWDNKRFISTCVEERKRKGSKQHSPACKFVSGQRHAGIWKMTLRGSLTNNQVEWQPPSITSVEETTYHQPQSILSASMDKTMMSWQPERKTGIWMNVVTVGELSPFCSRILWGHWSPDGNAILAHGYGGAFHLWKNVGVDVDHWQPQKVPSGHFAAVTDIAWARSGEYMVSVSLDQTLILATCQKSSFPENLQVDVQILGANMSALGLSQKPIYVNSGVSLPLSIYAQSAMVAEIWLWQVGSWKAVGRLQAHSLTVTQMEFCRDDSMLLAVSRDRQFSVFTIKRTDRRRTRELYGLVPGNPFGHQFATGSRDKTVKIWAVEQESSVKQMMTLPQFSSSVTALSWVGIDRQSNHGLLAVGMENGLIELWSLTINKSAAATLAVRFEYFIVPRVFSESTVMEKP</sequence>
<dbReference type="InterPro" id="IPR015943">
    <property type="entry name" value="WD40/YVTN_repeat-like_dom_sf"/>
</dbReference>
<dbReference type="PANTHER" id="PTHR44111:SF1">
    <property type="entry name" value="ELONGATOR COMPLEX PROTEIN 2"/>
    <property type="match status" value="1"/>
</dbReference>
<dbReference type="GO" id="GO:0005634">
    <property type="term" value="C:nucleus"/>
    <property type="evidence" value="ECO:0007669"/>
    <property type="project" value="UniProtKB-SubCell"/>
</dbReference>
<dbReference type="InterPro" id="IPR037289">
    <property type="entry name" value="Elp2"/>
</dbReference>
<evidence type="ECO:0000313" key="13">
    <source>
        <dbReference type="Proteomes" id="UP001164929"/>
    </source>
</evidence>
<organism evidence="12 13">
    <name type="scientific">Populus alba x Populus x berolinensis</name>
    <dbReference type="NCBI Taxonomy" id="444605"/>
    <lineage>
        <taxon>Eukaryota</taxon>
        <taxon>Viridiplantae</taxon>
        <taxon>Streptophyta</taxon>
        <taxon>Embryophyta</taxon>
        <taxon>Tracheophyta</taxon>
        <taxon>Spermatophyta</taxon>
        <taxon>Magnoliopsida</taxon>
        <taxon>eudicotyledons</taxon>
        <taxon>Gunneridae</taxon>
        <taxon>Pentapetalae</taxon>
        <taxon>rosids</taxon>
        <taxon>fabids</taxon>
        <taxon>Malpighiales</taxon>
        <taxon>Salicaceae</taxon>
        <taxon>Saliceae</taxon>
        <taxon>Populus</taxon>
    </lineage>
</organism>
<comment type="caution">
    <text evidence="12">The sequence shown here is derived from an EMBL/GenBank/DDBJ whole genome shotgun (WGS) entry which is preliminary data.</text>
</comment>
<dbReference type="Pfam" id="PF00400">
    <property type="entry name" value="WD40"/>
    <property type="match status" value="3"/>
</dbReference>
<dbReference type="InterPro" id="IPR036322">
    <property type="entry name" value="WD40_repeat_dom_sf"/>
</dbReference>
<dbReference type="AlphaFoldDB" id="A0AAD6M8W1"/>
<dbReference type="GO" id="GO:0005737">
    <property type="term" value="C:cytoplasm"/>
    <property type="evidence" value="ECO:0007669"/>
    <property type="project" value="UniProtKB-SubCell"/>
</dbReference>
<keyword evidence="9" id="KW-0677">Repeat</keyword>
<dbReference type="SUPFAM" id="SSF50978">
    <property type="entry name" value="WD40 repeat-like"/>
    <property type="match status" value="1"/>
</dbReference>
<evidence type="ECO:0000256" key="11">
    <source>
        <dbReference type="PROSITE-ProRule" id="PRU00221"/>
    </source>
</evidence>
<evidence type="ECO:0000256" key="10">
    <source>
        <dbReference type="ARBA" id="ARBA00023242"/>
    </source>
</evidence>
<protein>
    <recommendedName>
        <fullName evidence="5">Elongator complex protein 2</fullName>
    </recommendedName>
</protein>
<name>A0AAD6M8W1_9ROSI</name>
<evidence type="ECO:0000256" key="6">
    <source>
        <dbReference type="ARBA" id="ARBA00022490"/>
    </source>
</evidence>
<keyword evidence="7 11" id="KW-0853">WD repeat</keyword>
<reference evidence="12" key="1">
    <citation type="journal article" date="2023" name="Mol. Ecol. Resour.">
        <title>Chromosome-level genome assembly of a triploid poplar Populus alba 'Berolinensis'.</title>
        <authorList>
            <person name="Chen S."/>
            <person name="Yu Y."/>
            <person name="Wang X."/>
            <person name="Wang S."/>
            <person name="Zhang T."/>
            <person name="Zhou Y."/>
            <person name="He R."/>
            <person name="Meng N."/>
            <person name="Wang Y."/>
            <person name="Liu W."/>
            <person name="Liu Z."/>
            <person name="Liu J."/>
            <person name="Guo Q."/>
            <person name="Huang H."/>
            <person name="Sederoff R.R."/>
            <person name="Wang G."/>
            <person name="Qu G."/>
            <person name="Chen S."/>
        </authorList>
    </citation>
    <scope>NUCLEOTIDE SEQUENCE</scope>
    <source>
        <strain evidence="12">SC-2020</strain>
    </source>
</reference>
<keyword evidence="8" id="KW-0819">tRNA processing</keyword>
<evidence type="ECO:0000256" key="7">
    <source>
        <dbReference type="ARBA" id="ARBA00022574"/>
    </source>
</evidence>
<evidence type="ECO:0000313" key="12">
    <source>
        <dbReference type="EMBL" id="KAJ6980654.1"/>
    </source>
</evidence>
<comment type="subcellular location">
    <subcellularLocation>
        <location evidence="2">Cytoplasm</location>
    </subcellularLocation>
    <subcellularLocation>
        <location evidence="1">Nucleus</location>
    </subcellularLocation>
</comment>
<proteinExistence type="inferred from homology"/>
<dbReference type="GO" id="GO:0002098">
    <property type="term" value="P:tRNA wobble uridine modification"/>
    <property type="evidence" value="ECO:0007669"/>
    <property type="project" value="InterPro"/>
</dbReference>
<evidence type="ECO:0000256" key="4">
    <source>
        <dbReference type="ARBA" id="ARBA00005881"/>
    </source>
</evidence>
<comment type="pathway">
    <text evidence="3">tRNA modification; 5-methoxycarbonylmethyl-2-thiouridine-tRNA biosynthesis.</text>
</comment>
<keyword evidence="6" id="KW-0963">Cytoplasm</keyword>
<dbReference type="PROSITE" id="PS50082">
    <property type="entry name" value="WD_REPEATS_2"/>
    <property type="match status" value="1"/>
</dbReference>
<comment type="similarity">
    <text evidence="4">Belongs to the WD repeat ELP2 family.</text>
</comment>
<dbReference type="Gene3D" id="2.130.10.10">
    <property type="entry name" value="YVTN repeat-like/Quinoprotein amine dehydrogenase"/>
    <property type="match status" value="3"/>
</dbReference>
<evidence type="ECO:0000256" key="5">
    <source>
        <dbReference type="ARBA" id="ARBA00020267"/>
    </source>
</evidence>
<dbReference type="PANTHER" id="PTHR44111">
    <property type="entry name" value="ELONGATOR COMPLEX PROTEIN 2"/>
    <property type="match status" value="1"/>
</dbReference>
<dbReference type="GO" id="GO:0033588">
    <property type="term" value="C:elongator holoenzyme complex"/>
    <property type="evidence" value="ECO:0007669"/>
    <property type="project" value="InterPro"/>
</dbReference>
<evidence type="ECO:0000256" key="9">
    <source>
        <dbReference type="ARBA" id="ARBA00022737"/>
    </source>
</evidence>
<dbReference type="Proteomes" id="UP001164929">
    <property type="component" value="Chromosome 10"/>
</dbReference>
<evidence type="ECO:0000256" key="1">
    <source>
        <dbReference type="ARBA" id="ARBA00004123"/>
    </source>
</evidence>
<dbReference type="EMBL" id="JAQIZT010000010">
    <property type="protein sequence ID" value="KAJ6980654.1"/>
    <property type="molecule type" value="Genomic_DNA"/>
</dbReference>
<keyword evidence="13" id="KW-1185">Reference proteome</keyword>
<dbReference type="InterPro" id="IPR001680">
    <property type="entry name" value="WD40_rpt"/>
</dbReference>
<feature type="repeat" description="WD" evidence="11">
    <location>
        <begin position="406"/>
        <end position="434"/>
    </location>
</feature>
<evidence type="ECO:0000256" key="3">
    <source>
        <dbReference type="ARBA" id="ARBA00005043"/>
    </source>
</evidence>
<accession>A0AAD6M8W1</accession>